<organism evidence="1 2">
    <name type="scientific">Sphingomonas lutea</name>
    <dbReference type="NCBI Taxonomy" id="1045317"/>
    <lineage>
        <taxon>Bacteria</taxon>
        <taxon>Pseudomonadati</taxon>
        <taxon>Pseudomonadota</taxon>
        <taxon>Alphaproteobacteria</taxon>
        <taxon>Sphingomonadales</taxon>
        <taxon>Sphingomonadaceae</taxon>
        <taxon>Sphingomonas</taxon>
    </lineage>
</organism>
<evidence type="ECO:0000313" key="1">
    <source>
        <dbReference type="EMBL" id="QNN66492.1"/>
    </source>
</evidence>
<protein>
    <submittedName>
        <fullName evidence="1">TIGR01459 family HAD-type hydrolase</fullName>
    </submittedName>
</protein>
<keyword evidence="2" id="KW-1185">Reference proteome</keyword>
<dbReference type="PANTHER" id="PTHR19288">
    <property type="entry name" value="4-NITROPHENYLPHOSPHATASE-RELATED"/>
    <property type="match status" value="1"/>
</dbReference>
<dbReference type="InterPro" id="IPR036412">
    <property type="entry name" value="HAD-like_sf"/>
</dbReference>
<dbReference type="InterPro" id="IPR006357">
    <property type="entry name" value="HAD-SF_hydro_IIA"/>
</dbReference>
<dbReference type="InterPro" id="IPR006356">
    <property type="entry name" value="HAD-SF_hydro_IIA_hyp3"/>
</dbReference>
<dbReference type="NCBIfam" id="TIGR01459">
    <property type="entry name" value="HAD-SF-IIA-hyp4"/>
    <property type="match status" value="1"/>
</dbReference>
<dbReference type="GO" id="GO:0016791">
    <property type="term" value="F:phosphatase activity"/>
    <property type="evidence" value="ECO:0007669"/>
    <property type="project" value="TreeGrafter"/>
</dbReference>
<dbReference type="EMBL" id="CP060718">
    <property type="protein sequence ID" value="QNN66492.1"/>
    <property type="molecule type" value="Genomic_DNA"/>
</dbReference>
<dbReference type="Proteomes" id="UP000515971">
    <property type="component" value="Chromosome"/>
</dbReference>
<dbReference type="InterPro" id="IPR023214">
    <property type="entry name" value="HAD_sf"/>
</dbReference>
<gene>
    <name evidence="1" type="ORF">H9L13_07100</name>
</gene>
<dbReference type="Gene3D" id="3.40.50.1000">
    <property type="entry name" value="HAD superfamily/HAD-like"/>
    <property type="match status" value="2"/>
</dbReference>
<dbReference type="RefSeq" id="WP_187537084.1">
    <property type="nucleotide sequence ID" value="NZ_BAABJT010000001.1"/>
</dbReference>
<dbReference type="GO" id="GO:0005737">
    <property type="term" value="C:cytoplasm"/>
    <property type="evidence" value="ECO:0007669"/>
    <property type="project" value="TreeGrafter"/>
</dbReference>
<name>A0A7G9SF67_9SPHN</name>
<dbReference type="SUPFAM" id="SSF56784">
    <property type="entry name" value="HAD-like"/>
    <property type="match status" value="1"/>
</dbReference>
<sequence length="266" mass="28463">MSFLDALPERYRLILCDVWGVIHDGRRLYPGAAERLRQWQAQGRCVILVTNAPRPADAVESYLERVGMADRAWDAVASSGEAGITALEKLGRPVGFVGTGMDREILEARGIAVDESGVADHVVCTGFADKQERVEDYGDDLRAMERRGATLHCLNPDRVVVYGGALYPCAGALADAYEAIGGTVRWYGKPYPAIYQYALAQGGEPAPGEVLAIGDSIQTDMAGAHAMGFDTVFVRGGIHAEDDIAALAAEHGLSDWTPVAIVDSIG</sequence>
<dbReference type="Pfam" id="PF13344">
    <property type="entry name" value="Hydrolase_6"/>
    <property type="match status" value="1"/>
</dbReference>
<keyword evidence="1" id="KW-0378">Hydrolase</keyword>
<reference evidence="1 2" key="1">
    <citation type="submission" date="2020-08" db="EMBL/GenBank/DDBJ databases">
        <title>Genome sequence of Sphingomonas lutea KCTC 23642T.</title>
        <authorList>
            <person name="Hyun D.-W."/>
            <person name="Bae J.-W."/>
        </authorList>
    </citation>
    <scope>NUCLEOTIDE SEQUENCE [LARGE SCALE GENOMIC DNA]</scope>
    <source>
        <strain evidence="1 2">KCTC 23642</strain>
    </source>
</reference>
<dbReference type="NCBIfam" id="TIGR01460">
    <property type="entry name" value="HAD-SF-IIA"/>
    <property type="match status" value="1"/>
</dbReference>
<evidence type="ECO:0000313" key="2">
    <source>
        <dbReference type="Proteomes" id="UP000515971"/>
    </source>
</evidence>
<dbReference type="PANTHER" id="PTHR19288:SF90">
    <property type="entry name" value="OS08G0542600 PROTEIN"/>
    <property type="match status" value="1"/>
</dbReference>
<accession>A0A7G9SF67</accession>
<dbReference type="Pfam" id="PF13242">
    <property type="entry name" value="Hydrolase_like"/>
    <property type="match status" value="1"/>
</dbReference>
<proteinExistence type="predicted"/>
<dbReference type="KEGG" id="slut:H9L13_07100"/>
<dbReference type="AlphaFoldDB" id="A0A7G9SF67"/>